<dbReference type="AlphaFoldDB" id="A0A5N0UMH7"/>
<gene>
    <name evidence="2" type="ORF">FPZ12_041975</name>
</gene>
<dbReference type="Gene3D" id="3.40.960.10">
    <property type="entry name" value="VSR Endonuclease"/>
    <property type="match status" value="1"/>
</dbReference>
<dbReference type="InterPro" id="IPR011335">
    <property type="entry name" value="Restrct_endonuc-II-like"/>
</dbReference>
<protein>
    <submittedName>
        <fullName evidence="2">DUF559 domain-containing protein</fullName>
    </submittedName>
</protein>
<dbReference type="EMBL" id="VMNW02000125">
    <property type="protein sequence ID" value="KAA9150095.1"/>
    <property type="molecule type" value="Genomic_DNA"/>
</dbReference>
<name>A0A5N0UMH7_9PSEU</name>
<proteinExistence type="predicted"/>
<evidence type="ECO:0000259" key="1">
    <source>
        <dbReference type="Pfam" id="PF04480"/>
    </source>
</evidence>
<dbReference type="Pfam" id="PF04480">
    <property type="entry name" value="DUF559"/>
    <property type="match status" value="1"/>
</dbReference>
<feature type="domain" description="DUF559" evidence="1">
    <location>
        <begin position="228"/>
        <end position="283"/>
    </location>
</feature>
<evidence type="ECO:0000313" key="3">
    <source>
        <dbReference type="Proteomes" id="UP000319769"/>
    </source>
</evidence>
<reference evidence="2" key="1">
    <citation type="submission" date="2019-09" db="EMBL/GenBank/DDBJ databases">
        <authorList>
            <person name="Teo W.F.A."/>
            <person name="Duangmal K."/>
        </authorList>
    </citation>
    <scope>NUCLEOTIDE SEQUENCE [LARGE SCALE GENOMIC DNA]</scope>
    <source>
        <strain evidence="2">K81G1</strain>
    </source>
</reference>
<evidence type="ECO:0000313" key="2">
    <source>
        <dbReference type="EMBL" id="KAA9150095.1"/>
    </source>
</evidence>
<dbReference type="RefSeq" id="WP_144760946.1">
    <property type="nucleotide sequence ID" value="NZ_VMNW02000125.1"/>
</dbReference>
<organism evidence="2 3">
    <name type="scientific">Amycolatopsis acidicola</name>
    <dbReference type="NCBI Taxonomy" id="2596893"/>
    <lineage>
        <taxon>Bacteria</taxon>
        <taxon>Bacillati</taxon>
        <taxon>Actinomycetota</taxon>
        <taxon>Actinomycetes</taxon>
        <taxon>Pseudonocardiales</taxon>
        <taxon>Pseudonocardiaceae</taxon>
        <taxon>Amycolatopsis</taxon>
    </lineage>
</organism>
<keyword evidence="3" id="KW-1185">Reference proteome</keyword>
<dbReference type="OrthoDB" id="3173471at2"/>
<accession>A0A5N0UMH7</accession>
<sequence length="301" mass="33151">MLNIINSRHGAAKRQDAAAALGESVLRGALKDGVLVQLWRGVIVDSRRLLEPETRAAAALFAAGRGAVLSHRTAAFLHGCTAADSVDVHVTVPYDNWVRSRPGLVIHHDRFDPADTVSRNGLPMCPLDETIAELLCTDIRWKALACLDQALAGLTKPEIGAFLANTADCISRRDDRRGTRRGESLLALAASDVESPQESRLRLVVIDAGFPVPVTQHPILTLAGELLYRLDLAWPELRIAVEYDGFEAHEGREENDLERDERLSARGWRVIRVRKEDMADSGRFLGDLRQAFTQRKCPVGA</sequence>
<dbReference type="InterPro" id="IPR007569">
    <property type="entry name" value="DUF559"/>
</dbReference>
<dbReference type="Proteomes" id="UP000319769">
    <property type="component" value="Unassembled WGS sequence"/>
</dbReference>
<dbReference type="SUPFAM" id="SSF52980">
    <property type="entry name" value="Restriction endonuclease-like"/>
    <property type="match status" value="1"/>
</dbReference>
<comment type="caution">
    <text evidence="2">The sequence shown here is derived from an EMBL/GenBank/DDBJ whole genome shotgun (WGS) entry which is preliminary data.</text>
</comment>